<dbReference type="eggNOG" id="ENOG502Z8YG">
    <property type="taxonomic scope" value="Bacteria"/>
</dbReference>
<evidence type="ECO:0000313" key="2">
    <source>
        <dbReference type="EMBL" id="AFZ17422.1"/>
    </source>
</evidence>
<feature type="compositionally biased region" description="Gly residues" evidence="1">
    <location>
        <begin position="113"/>
        <end position="127"/>
    </location>
</feature>
<dbReference type="EMBL" id="CP003630">
    <property type="protein sequence ID" value="AFZ17422.1"/>
    <property type="molecule type" value="Genomic_DNA"/>
</dbReference>
<dbReference type="Proteomes" id="UP000010471">
    <property type="component" value="Chromosome"/>
</dbReference>
<sequence length="466" mass="50803">MQLRFLSQLSLFLVILTFPYFLPATPKVIRCTFLAWNAQASDFGRDGRNGSDGQTGRRGRDGQSQTIFANGSPVNLDLSGEDGLDGDDGREGDDADCGRQPRDVDRNLRAADGGKGGNGGNGGDGGNGGSLTIYYTNPADLKQIFVRATGGRGARGGRRAEGGRGCNCRDRNWEIQTCKGTPGSPDYSCKTRKFSCEDGRDGSNGSDGKDGSDGTLGRITLIQRSETLAADNPTVTVGMAQLKDQVFPLSKNIFQTRKGASSVLAPGSVMADQYLEFVERAESSFQVVWNATRPITDFAREQVKVSLEDDKQVKVSFPEEVWVDGTTSQQGGTTQFIASNVILKKEATQLKRADFSGSGTDLNFAVIDAAGKSDLITTQFRIKYKVSESGDRFRDRFDYRTRYEGDIPAELVTRSNNRFVINIGKLPISPQYLKSGLPVEIELVATRSFAGRSAEQKIEWRGEIRR</sequence>
<accession>K9WD08</accession>
<dbReference type="OrthoDB" id="417673at2"/>
<gene>
    <name evidence="2" type="ORF">Mic7113_1546</name>
</gene>
<feature type="compositionally biased region" description="Basic and acidic residues" evidence="1">
    <location>
        <begin position="197"/>
        <end position="212"/>
    </location>
</feature>
<reference evidence="2 3" key="1">
    <citation type="submission" date="2012-06" db="EMBL/GenBank/DDBJ databases">
        <title>Finished chromosome of genome of Microcoleus sp. PCC 7113.</title>
        <authorList>
            <consortium name="US DOE Joint Genome Institute"/>
            <person name="Gugger M."/>
            <person name="Coursin T."/>
            <person name="Rippka R."/>
            <person name="Tandeau De Marsac N."/>
            <person name="Huntemann M."/>
            <person name="Wei C.-L."/>
            <person name="Han J."/>
            <person name="Detter J.C."/>
            <person name="Han C."/>
            <person name="Tapia R."/>
            <person name="Chen A."/>
            <person name="Kyrpides N."/>
            <person name="Mavromatis K."/>
            <person name="Markowitz V."/>
            <person name="Szeto E."/>
            <person name="Ivanova N."/>
            <person name="Pagani I."/>
            <person name="Pati A."/>
            <person name="Goodwin L."/>
            <person name="Nordberg H.P."/>
            <person name="Cantor M.N."/>
            <person name="Hua S.X."/>
            <person name="Woyke T."/>
            <person name="Kerfeld C.A."/>
        </authorList>
    </citation>
    <scope>NUCLEOTIDE SEQUENCE [LARGE SCALE GENOMIC DNA]</scope>
    <source>
        <strain evidence="2 3">PCC 7113</strain>
    </source>
</reference>
<keyword evidence="3" id="KW-1185">Reference proteome</keyword>
<dbReference type="STRING" id="1173027.Mic7113_1546"/>
<feature type="region of interest" description="Disordered" evidence="1">
    <location>
        <begin position="197"/>
        <end position="216"/>
    </location>
</feature>
<dbReference type="PATRIC" id="fig|1173027.3.peg.1716"/>
<name>K9WD08_9CYAN</name>
<proteinExistence type="predicted"/>
<feature type="region of interest" description="Disordered" evidence="1">
    <location>
        <begin position="44"/>
        <end position="127"/>
    </location>
</feature>
<feature type="compositionally biased region" description="Acidic residues" evidence="1">
    <location>
        <begin position="79"/>
        <end position="95"/>
    </location>
</feature>
<dbReference type="HOGENOM" id="CLU_583575_0_0_3"/>
<evidence type="ECO:0000313" key="3">
    <source>
        <dbReference type="Proteomes" id="UP000010471"/>
    </source>
</evidence>
<dbReference type="AlphaFoldDB" id="K9WD08"/>
<feature type="compositionally biased region" description="Basic and acidic residues" evidence="1">
    <location>
        <begin position="96"/>
        <end position="109"/>
    </location>
</feature>
<organism evidence="2 3">
    <name type="scientific">Allocoleopsis franciscana PCC 7113</name>
    <dbReference type="NCBI Taxonomy" id="1173027"/>
    <lineage>
        <taxon>Bacteria</taxon>
        <taxon>Bacillati</taxon>
        <taxon>Cyanobacteriota</taxon>
        <taxon>Cyanophyceae</taxon>
        <taxon>Coleofasciculales</taxon>
        <taxon>Coleofasciculaceae</taxon>
        <taxon>Allocoleopsis</taxon>
        <taxon>Allocoleopsis franciscana</taxon>
    </lineage>
</organism>
<dbReference type="RefSeq" id="WP_015181578.1">
    <property type="nucleotide sequence ID" value="NC_019738.1"/>
</dbReference>
<evidence type="ECO:0008006" key="4">
    <source>
        <dbReference type="Google" id="ProtNLM"/>
    </source>
</evidence>
<dbReference type="KEGG" id="mic:Mic7113_1546"/>
<protein>
    <recommendedName>
        <fullName evidence="4">Collagen-like protein</fullName>
    </recommendedName>
</protein>
<evidence type="ECO:0000256" key="1">
    <source>
        <dbReference type="SAM" id="MobiDB-lite"/>
    </source>
</evidence>